<dbReference type="InterPro" id="IPR039425">
    <property type="entry name" value="RNA_pol_sigma-70-like"/>
</dbReference>
<evidence type="ECO:0000256" key="7">
    <source>
        <dbReference type="SAM" id="Phobius"/>
    </source>
</evidence>
<accession>A0A376DS05</accession>
<protein>
    <recommendedName>
        <fullName evidence="6">RNA polymerase sigma factor</fullName>
    </recommendedName>
</protein>
<evidence type="ECO:0000313" key="11">
    <source>
        <dbReference type="EMBL" id="STC93909.1"/>
    </source>
</evidence>
<feature type="transmembrane region" description="Helical" evidence="7">
    <location>
        <begin position="180"/>
        <end position="198"/>
    </location>
</feature>
<dbReference type="InterPro" id="IPR036388">
    <property type="entry name" value="WH-like_DNA-bd_sf"/>
</dbReference>
<keyword evidence="7" id="KW-1133">Transmembrane helix</keyword>
<feature type="domain" description="RNA polymerase sigma-70 region 2" evidence="8">
    <location>
        <begin position="10"/>
        <end position="77"/>
    </location>
</feature>
<dbReference type="KEGG" id="ccau:EG346_13425"/>
<proteinExistence type="inferred from homology"/>
<dbReference type="InterPro" id="IPR013324">
    <property type="entry name" value="RNA_pol_sigma_r3/r4-like"/>
</dbReference>
<reference evidence="11 12" key="1">
    <citation type="submission" date="2018-06" db="EMBL/GenBank/DDBJ databases">
        <authorList>
            <consortium name="Pathogen Informatics"/>
            <person name="Doyle S."/>
        </authorList>
    </citation>
    <scope>NUCLEOTIDE SEQUENCE [LARGE SCALE GENOMIC DNA]</scope>
    <source>
        <strain evidence="11 12">NCTC13533</strain>
    </source>
</reference>
<dbReference type="InterPro" id="IPR014284">
    <property type="entry name" value="RNA_pol_sigma-70_dom"/>
</dbReference>
<dbReference type="PANTHER" id="PTHR43133:SF46">
    <property type="entry name" value="RNA POLYMERASE SIGMA-70 FACTOR ECF SUBFAMILY"/>
    <property type="match status" value="1"/>
</dbReference>
<dbReference type="EMBL" id="UFVQ01000003">
    <property type="protein sequence ID" value="STC93909.1"/>
    <property type="molecule type" value="Genomic_DNA"/>
</dbReference>
<dbReference type="PROSITE" id="PS01063">
    <property type="entry name" value="SIGMA70_ECF"/>
    <property type="match status" value="1"/>
</dbReference>
<name>A0A376DS05_CHRCU</name>
<evidence type="ECO:0000259" key="9">
    <source>
        <dbReference type="Pfam" id="PF08281"/>
    </source>
</evidence>
<keyword evidence="2 6" id="KW-0805">Transcription regulation</keyword>
<keyword evidence="5 6" id="KW-0804">Transcription</keyword>
<dbReference type="GO" id="GO:0006352">
    <property type="term" value="P:DNA-templated transcription initiation"/>
    <property type="evidence" value="ECO:0007669"/>
    <property type="project" value="InterPro"/>
</dbReference>
<sequence length="357" mass="40817">MHYTYDWQKIYSEHSPKLLGICRRYIPDVYAAEDILQDSFITAMQKGHQLKDEKLLFAWLKKIVINNALQYIRKSSKEIFIDKETSATSLTMSENMEEKTYVLAYDFTREELLSSIDHLPSHHKSVFNLYCIENHSHAEIAEMLGISVNTSKSHLLRAKKSIQNYLATTIVKPDTPKKKITQILIFLGFGSLLWAQTFKSKFSEFLLQPDRLLEIPENISIQNISFKSDSGMGWKIKAVAASSLFVIILSSVLIFKPDSPIISKSLIQAESTEAAQNNEKIETETLNQSVLSANNDELQNKEIPKNNSIEQAVVHEESRKLTQNKPKIIVKDSAENIPTKIIVVKKIIQRDTIYVER</sequence>
<dbReference type="GO" id="GO:0016987">
    <property type="term" value="F:sigma factor activity"/>
    <property type="evidence" value="ECO:0007669"/>
    <property type="project" value="UniProtKB-KW"/>
</dbReference>
<dbReference type="GO" id="GO:0003677">
    <property type="term" value="F:DNA binding"/>
    <property type="evidence" value="ECO:0007669"/>
    <property type="project" value="UniProtKB-KW"/>
</dbReference>
<dbReference type="RefSeq" id="WP_123879174.1">
    <property type="nucleotide sequence ID" value="NZ_CP033920.1"/>
</dbReference>
<dbReference type="CDD" id="cd06171">
    <property type="entry name" value="Sigma70_r4"/>
    <property type="match status" value="1"/>
</dbReference>
<keyword evidence="7" id="KW-0812">Transmembrane</keyword>
<dbReference type="InterPro" id="IPR000838">
    <property type="entry name" value="RNA_pol_sigma70_ECF_CS"/>
</dbReference>
<evidence type="ECO:0000256" key="6">
    <source>
        <dbReference type="RuleBase" id="RU000716"/>
    </source>
</evidence>
<dbReference type="NCBIfam" id="TIGR02937">
    <property type="entry name" value="sigma70-ECF"/>
    <property type="match status" value="1"/>
</dbReference>
<dbReference type="AlphaFoldDB" id="A0A376DS05"/>
<dbReference type="OrthoDB" id="1274624at2"/>
<evidence type="ECO:0000259" key="8">
    <source>
        <dbReference type="Pfam" id="PF04542"/>
    </source>
</evidence>
<dbReference type="Gene3D" id="1.10.1740.10">
    <property type="match status" value="1"/>
</dbReference>
<keyword evidence="3 6" id="KW-0731">Sigma factor</keyword>
<evidence type="ECO:0000313" key="10">
    <source>
        <dbReference type="EMBL" id="AZA49108.1"/>
    </source>
</evidence>
<dbReference type="Pfam" id="PF04542">
    <property type="entry name" value="Sigma70_r2"/>
    <property type="match status" value="1"/>
</dbReference>
<dbReference type="InterPro" id="IPR013325">
    <property type="entry name" value="RNA_pol_sigma_r2"/>
</dbReference>
<reference evidence="13" key="3">
    <citation type="submission" date="2018-11" db="EMBL/GenBank/DDBJ databases">
        <title>Proposal to divide the Flavobacteriaceae and reorganize its genera based on Amino Acid Identity values calculated from whole genome sequences.</title>
        <authorList>
            <person name="Nicholson A.C."/>
            <person name="Gulvik C.A."/>
            <person name="Whitney A.M."/>
            <person name="Humrighouse B.W."/>
            <person name="Bell M."/>
            <person name="Holmes B."/>
            <person name="Steigerwalt A.G."/>
            <person name="Villarma A."/>
            <person name="Sheth M."/>
            <person name="Batra D."/>
            <person name="Pryor J."/>
            <person name="Bernardet J.-F."/>
            <person name="Hugo C."/>
            <person name="Kampfer P."/>
            <person name="Newman J."/>
            <person name="McQuiston J.R."/>
        </authorList>
    </citation>
    <scope>NUCLEOTIDE SEQUENCE [LARGE SCALE GENOMIC DNA]</scope>
    <source>
        <strain evidence="13">G0188</strain>
    </source>
</reference>
<dbReference type="Pfam" id="PF08281">
    <property type="entry name" value="Sigma70_r4_2"/>
    <property type="match status" value="1"/>
</dbReference>
<feature type="domain" description="RNA polymerase sigma factor 70 region 4 type 2" evidence="9">
    <location>
        <begin position="109"/>
        <end position="161"/>
    </location>
</feature>
<dbReference type="Proteomes" id="UP000255224">
    <property type="component" value="Unassembled WGS sequence"/>
</dbReference>
<dbReference type="InterPro" id="IPR007627">
    <property type="entry name" value="RNA_pol_sigma70_r2"/>
</dbReference>
<dbReference type="PANTHER" id="PTHR43133">
    <property type="entry name" value="RNA POLYMERASE ECF-TYPE SIGMA FACTO"/>
    <property type="match status" value="1"/>
</dbReference>
<gene>
    <name evidence="11" type="primary">rpoE_3</name>
    <name evidence="10" type="ORF">EG346_13425</name>
    <name evidence="11" type="ORF">NCTC13533_01132</name>
</gene>
<accession>A0A3G6M4J6</accession>
<dbReference type="InterPro" id="IPR013249">
    <property type="entry name" value="RNA_pol_sigma70_r4_t2"/>
</dbReference>
<evidence type="ECO:0000256" key="1">
    <source>
        <dbReference type="ARBA" id="ARBA00010641"/>
    </source>
</evidence>
<dbReference type="Proteomes" id="UP000273270">
    <property type="component" value="Chromosome"/>
</dbReference>
<evidence type="ECO:0000256" key="4">
    <source>
        <dbReference type="ARBA" id="ARBA00023125"/>
    </source>
</evidence>
<dbReference type="SUPFAM" id="SSF88659">
    <property type="entry name" value="Sigma3 and sigma4 domains of RNA polymerase sigma factors"/>
    <property type="match status" value="1"/>
</dbReference>
<keyword evidence="4 6" id="KW-0238">DNA-binding</keyword>
<evidence type="ECO:0000313" key="13">
    <source>
        <dbReference type="Proteomes" id="UP000273270"/>
    </source>
</evidence>
<reference evidence="10" key="2">
    <citation type="submission" date="2018-11" db="EMBL/GenBank/DDBJ databases">
        <title>Proposal to divide the Flavobacteriaceae and reorganize its genera based on Amino Acid Identity values calculated from whole genome sequences.</title>
        <authorList>
            <person name="Nicholson A.C."/>
            <person name="Gulvik C.A."/>
            <person name="Whitney A.M."/>
            <person name="Humrighouse B.W."/>
            <person name="Bell M."/>
            <person name="Holmes B."/>
            <person name="Steigerwalt A."/>
            <person name="Villarma A."/>
            <person name="Sheth M."/>
            <person name="Batra D."/>
            <person name="Pryor J."/>
            <person name="Bernardet J.-F."/>
            <person name="Hugo C."/>
            <person name="Kampfer P."/>
            <person name="Newman J."/>
            <person name="Mcquiston J.R."/>
        </authorList>
    </citation>
    <scope>NUCLEOTIDE SEQUENCE [LARGE SCALE GENOMIC DNA]</scope>
    <source>
        <strain evidence="10">G0188</strain>
    </source>
</reference>
<keyword evidence="7" id="KW-0472">Membrane</keyword>
<evidence type="ECO:0000256" key="2">
    <source>
        <dbReference type="ARBA" id="ARBA00023015"/>
    </source>
</evidence>
<dbReference type="EMBL" id="CP033920">
    <property type="protein sequence ID" value="AZA49108.1"/>
    <property type="molecule type" value="Genomic_DNA"/>
</dbReference>
<feature type="transmembrane region" description="Helical" evidence="7">
    <location>
        <begin position="236"/>
        <end position="255"/>
    </location>
</feature>
<organism evidence="11 12">
    <name type="scientific">Chryseobacterium carnipullorum</name>
    <dbReference type="NCBI Taxonomy" id="1124835"/>
    <lineage>
        <taxon>Bacteria</taxon>
        <taxon>Pseudomonadati</taxon>
        <taxon>Bacteroidota</taxon>
        <taxon>Flavobacteriia</taxon>
        <taxon>Flavobacteriales</taxon>
        <taxon>Weeksellaceae</taxon>
        <taxon>Chryseobacterium group</taxon>
        <taxon>Chryseobacterium</taxon>
    </lineage>
</organism>
<keyword evidence="13" id="KW-1185">Reference proteome</keyword>
<evidence type="ECO:0000256" key="5">
    <source>
        <dbReference type="ARBA" id="ARBA00023163"/>
    </source>
</evidence>
<evidence type="ECO:0000256" key="3">
    <source>
        <dbReference type="ARBA" id="ARBA00023082"/>
    </source>
</evidence>
<comment type="similarity">
    <text evidence="1 6">Belongs to the sigma-70 factor family. ECF subfamily.</text>
</comment>
<dbReference type="SUPFAM" id="SSF88946">
    <property type="entry name" value="Sigma2 domain of RNA polymerase sigma factors"/>
    <property type="match status" value="1"/>
</dbReference>
<dbReference type="Gene3D" id="1.10.10.10">
    <property type="entry name" value="Winged helix-like DNA-binding domain superfamily/Winged helix DNA-binding domain"/>
    <property type="match status" value="1"/>
</dbReference>
<evidence type="ECO:0000313" key="12">
    <source>
        <dbReference type="Proteomes" id="UP000255224"/>
    </source>
</evidence>